<reference evidence="1 2" key="1">
    <citation type="submission" date="2016-10" db="EMBL/GenBank/DDBJ databases">
        <authorList>
            <person name="de Groot N.N."/>
        </authorList>
    </citation>
    <scope>NUCLEOTIDE SEQUENCE [LARGE SCALE GENOMIC DNA]</scope>
    <source>
        <strain evidence="1 2">DSM 17813</strain>
    </source>
</reference>
<organism evidence="1 2">
    <name type="scientific">Geoalkalibacter ferrihydriticus</name>
    <dbReference type="NCBI Taxonomy" id="392333"/>
    <lineage>
        <taxon>Bacteria</taxon>
        <taxon>Pseudomonadati</taxon>
        <taxon>Thermodesulfobacteriota</taxon>
        <taxon>Desulfuromonadia</taxon>
        <taxon>Desulfuromonadales</taxon>
        <taxon>Geoalkalibacteraceae</taxon>
        <taxon>Geoalkalibacter</taxon>
    </lineage>
</organism>
<dbReference type="RefSeq" id="WP_200889362.1">
    <property type="nucleotide sequence ID" value="NZ_FNGU01000013.1"/>
</dbReference>
<evidence type="ECO:0008006" key="3">
    <source>
        <dbReference type="Google" id="ProtNLM"/>
    </source>
</evidence>
<gene>
    <name evidence="1" type="ORF">SAMN05660860_03414</name>
</gene>
<dbReference type="Pfam" id="PF11455">
    <property type="entry name" value="MazE-like"/>
    <property type="match status" value="1"/>
</dbReference>
<dbReference type="InterPro" id="IPR021558">
    <property type="entry name" value="MazE-like"/>
</dbReference>
<dbReference type="STRING" id="392333.SAMN05660860_03414"/>
<protein>
    <recommendedName>
        <fullName evidence="3">Antitoxin MazE</fullName>
    </recommendedName>
</protein>
<dbReference type="EMBL" id="FNGU01000013">
    <property type="protein sequence ID" value="SDM93095.1"/>
    <property type="molecule type" value="Genomic_DNA"/>
</dbReference>
<name>A0A1G9X9V4_9BACT</name>
<evidence type="ECO:0000313" key="2">
    <source>
        <dbReference type="Proteomes" id="UP000182146"/>
    </source>
</evidence>
<dbReference type="AlphaFoldDB" id="A0A1G9X9V4"/>
<dbReference type="Proteomes" id="UP000182146">
    <property type="component" value="Unassembled WGS sequence"/>
</dbReference>
<evidence type="ECO:0000313" key="1">
    <source>
        <dbReference type="EMBL" id="SDM93095.1"/>
    </source>
</evidence>
<accession>A0A1G9X9V4</accession>
<proteinExistence type="predicted"/>
<sequence>MQSQAKSPKDRVKSYRSRMRAAGLKPVQIWVPDANSCDFAEECRRQSRIIRNDPLETRDLELLADLADWGHE</sequence>